<feature type="signal peptide" evidence="2">
    <location>
        <begin position="1"/>
        <end position="16"/>
    </location>
</feature>
<keyword evidence="1" id="KW-0175">Coiled coil</keyword>
<name>Q5BZZ8_SCHJA</name>
<proteinExistence type="evidence at transcript level"/>
<feature type="non-terminal residue" evidence="3">
    <location>
        <position position="1"/>
    </location>
</feature>
<dbReference type="Gene3D" id="1.20.120.20">
    <property type="entry name" value="Apolipoprotein"/>
    <property type="match status" value="1"/>
</dbReference>
<dbReference type="InterPro" id="IPR021442">
    <property type="entry name" value="DUF3091"/>
</dbReference>
<dbReference type="AlphaFoldDB" id="Q5BZZ8"/>
<dbReference type="Pfam" id="PF11291">
    <property type="entry name" value="DUF3091"/>
    <property type="match status" value="1"/>
</dbReference>
<evidence type="ECO:0000256" key="2">
    <source>
        <dbReference type="SAM" id="SignalP"/>
    </source>
</evidence>
<reference evidence="3" key="1">
    <citation type="journal article" date="2006" name="PLoS Pathog.">
        <title>New perspectives on host-parasite interplay by comparative transcriptomic and proteomic analyses of Schistosoma japonicum.</title>
        <authorList>
            <person name="Liu F."/>
            <person name="Lu J."/>
            <person name="Hu W."/>
            <person name="Wang S.Y."/>
            <person name="Cui S.J."/>
            <person name="Chi M."/>
            <person name="Yan Q."/>
            <person name="Wang X.R."/>
            <person name="Song H.D."/>
            <person name="Xu X.N."/>
            <person name="Wang J.J."/>
            <person name="Zhang X.L."/>
            <person name="Zhang X."/>
            <person name="Wang Z.Q."/>
            <person name="Xue C.L."/>
            <person name="Brindley P.J."/>
            <person name="McManus D.P."/>
            <person name="Yang P.Y."/>
            <person name="Feng Z."/>
            <person name="Chen Z."/>
            <person name="Han Z.G."/>
        </authorList>
    </citation>
    <scope>NUCLEOTIDE SEQUENCE</scope>
</reference>
<feature type="coiled-coil region" evidence="1">
    <location>
        <begin position="17"/>
        <end position="169"/>
    </location>
</feature>
<accession>Q5BZZ8</accession>
<evidence type="ECO:0000256" key="1">
    <source>
        <dbReference type="SAM" id="Coils"/>
    </source>
</evidence>
<sequence>LLCCTLVYCFWVFIHSSIQIDDQLENLTQLINSAKEELNEFERSLETTKNNIRQPIDDTFDMVTEQIRTAIEELNEFKRSLESTKNNIRQLIENPADAIENAIEGIVEVQEELNEFERSLETTKNNIRQPIDDLLENITQRMNSVKKELNEFERSLESTENNIRQLINDTFYMITQQIRTAIGGVNFFERILGTTDNNIQQLISKLTEANPNQNETVNNYVSCQSQVLFEEHYNEFYQGIDRLSENLENAYKNNSRRAIEILRNEKSKLQLIFNTWQSEKSNMTCNRPENISEDDFNKLLQLIQRRQYTNMALTYYKLEKKALLLVWEDLTNAVDKRSEE</sequence>
<protein>
    <submittedName>
        <fullName evidence="3">SJCHGC00387 protein</fullName>
    </submittedName>
</protein>
<keyword evidence="2" id="KW-0732">Signal</keyword>
<feature type="chain" id="PRO_5004254031" evidence="2">
    <location>
        <begin position="17"/>
        <end position="340"/>
    </location>
</feature>
<organism evidence="3">
    <name type="scientific">Schistosoma japonicum</name>
    <name type="common">Blood fluke</name>
    <dbReference type="NCBI Taxonomy" id="6182"/>
    <lineage>
        <taxon>Eukaryota</taxon>
        <taxon>Metazoa</taxon>
        <taxon>Spiralia</taxon>
        <taxon>Lophotrochozoa</taxon>
        <taxon>Platyhelminthes</taxon>
        <taxon>Trematoda</taxon>
        <taxon>Digenea</taxon>
        <taxon>Strigeidida</taxon>
        <taxon>Schistosomatoidea</taxon>
        <taxon>Schistosomatidae</taxon>
        <taxon>Schistosoma</taxon>
    </lineage>
</organism>
<dbReference type="SUPFAM" id="SSF58113">
    <property type="entry name" value="Apolipoprotein A-I"/>
    <property type="match status" value="1"/>
</dbReference>
<dbReference type="EMBL" id="AY811138">
    <property type="protein sequence ID" value="AAX27027.2"/>
    <property type="molecule type" value="mRNA"/>
</dbReference>
<evidence type="ECO:0000313" key="3">
    <source>
        <dbReference type="EMBL" id="AAX27027.2"/>
    </source>
</evidence>